<dbReference type="EMBL" id="JACATD010000007">
    <property type="protein sequence ID" value="NWK01450.1"/>
    <property type="molecule type" value="Genomic_DNA"/>
</dbReference>
<evidence type="ECO:0000313" key="6">
    <source>
        <dbReference type="EMBL" id="NWK13923.1"/>
    </source>
</evidence>
<dbReference type="Proteomes" id="UP000575480">
    <property type="component" value="Unassembled WGS sequence"/>
</dbReference>
<evidence type="ECO:0000313" key="1">
    <source>
        <dbReference type="EMBL" id="NWJ20726.1"/>
    </source>
</evidence>
<reference evidence="7 8" key="1">
    <citation type="journal article" date="2019" name="Environ. Microbiol.">
        <title>Genomics insights into ecotype formation of ammonia-oxidizing archaea in the deep ocean.</title>
        <authorList>
            <person name="Wang Y."/>
            <person name="Huang J.M."/>
            <person name="Cui G.J."/>
            <person name="Nunoura T."/>
            <person name="Takaki Y."/>
            <person name="Li W.L."/>
            <person name="Li J."/>
            <person name="Gao Z.M."/>
            <person name="Takai K."/>
            <person name="Zhang A.Q."/>
            <person name="Stepanauskas R."/>
        </authorList>
    </citation>
    <scope>NUCLEOTIDE SEQUENCE [LARGE SCALE GENOMIC DNA]</scope>
    <source>
        <strain evidence="1 12">L14</strain>
        <strain evidence="3 11">L15a</strain>
        <strain evidence="6 8">L19a</strain>
        <strain evidence="2 10">T1L11</strain>
        <strain evidence="5 9">T1L9</strain>
        <strain evidence="4 7">T3L1</strain>
    </source>
</reference>
<sequence length="117" mass="13620">MKISQILIETTIPQITNHLIKFRDDTKEVIGKSALGVLACESDDPSVHLSRKRLFVSHYQILESHGIKDEKIYPYLTGNDFFWNYNSELSRIIKTLNDSYNFTFKEIGEFLDVTFDL</sequence>
<evidence type="ECO:0000313" key="10">
    <source>
        <dbReference type="Proteomes" id="UP000563820"/>
    </source>
</evidence>
<accession>A0A7K4N7H8</accession>
<name>A0A7K4N7H8_9ARCH</name>
<gene>
    <name evidence="5" type="ORF">HX840_06080</name>
    <name evidence="2" type="ORF">HX848_07850</name>
    <name evidence="6" type="ORF">HX853_04725</name>
    <name evidence="4" type="ORF">HX854_06535</name>
    <name evidence="3" type="ORF">HX858_07350</name>
    <name evidence="1" type="ORF">HX860_06660</name>
</gene>
<dbReference type="Proteomes" id="UP000563820">
    <property type="component" value="Unassembled WGS sequence"/>
</dbReference>
<evidence type="ECO:0000313" key="8">
    <source>
        <dbReference type="Proteomes" id="UP000535457"/>
    </source>
</evidence>
<dbReference type="EMBL" id="JACATH010000007">
    <property type="protein sequence ID" value="NWJ57550.1"/>
    <property type="molecule type" value="Genomic_DNA"/>
</dbReference>
<evidence type="ECO:0000313" key="11">
    <source>
        <dbReference type="Proteomes" id="UP000575480"/>
    </source>
</evidence>
<proteinExistence type="predicted"/>
<evidence type="ECO:0000313" key="3">
    <source>
        <dbReference type="EMBL" id="NWJ57550.1"/>
    </source>
</evidence>
<comment type="caution">
    <text evidence="4">The sequence shown here is derived from an EMBL/GenBank/DDBJ whole genome shotgun (WGS) entry which is preliminary data.</text>
</comment>
<organism evidence="4 7">
    <name type="scientific">Marine Group I thaumarchaeote</name>
    <dbReference type="NCBI Taxonomy" id="2511932"/>
    <lineage>
        <taxon>Archaea</taxon>
        <taxon>Nitrososphaerota</taxon>
        <taxon>Marine Group I</taxon>
    </lineage>
</organism>
<dbReference type="EMBL" id="JACATC010000007">
    <property type="protein sequence ID" value="NWJ84363.1"/>
    <property type="molecule type" value="Genomic_DNA"/>
</dbReference>
<evidence type="ECO:0000313" key="4">
    <source>
        <dbReference type="EMBL" id="NWJ84363.1"/>
    </source>
</evidence>
<reference evidence="4" key="2">
    <citation type="submission" date="2020-06" db="EMBL/GenBank/DDBJ databases">
        <authorList>
            <person name="Wang Y."/>
        </authorList>
    </citation>
    <scope>NUCLEOTIDE SEQUENCE</scope>
    <source>
        <strain evidence="1">L14</strain>
        <strain evidence="3">L15a</strain>
        <strain evidence="6">L19a</strain>
        <strain evidence="2">T1L11</strain>
        <strain evidence="5">T1L9</strain>
        <strain evidence="4">T3L1</strain>
    </source>
</reference>
<evidence type="ECO:0000313" key="2">
    <source>
        <dbReference type="EMBL" id="NWJ29272.1"/>
    </source>
</evidence>
<dbReference type="Proteomes" id="UP000587702">
    <property type="component" value="Unassembled WGS sequence"/>
</dbReference>
<evidence type="ECO:0000313" key="7">
    <source>
        <dbReference type="Proteomes" id="UP000520052"/>
    </source>
</evidence>
<dbReference type="Proteomes" id="UP000535457">
    <property type="component" value="Unassembled WGS sequence"/>
</dbReference>
<dbReference type="EMBL" id="JACATE010000018">
    <property type="protein sequence ID" value="NWJ29272.1"/>
    <property type="molecule type" value="Genomic_DNA"/>
</dbReference>
<evidence type="ECO:0000313" key="9">
    <source>
        <dbReference type="Proteomes" id="UP000547822"/>
    </source>
</evidence>
<evidence type="ECO:0000313" key="12">
    <source>
        <dbReference type="Proteomes" id="UP000587702"/>
    </source>
</evidence>
<dbReference type="Proteomes" id="UP000547822">
    <property type="component" value="Unassembled WGS sequence"/>
</dbReference>
<dbReference type="EMBL" id="JACATG010000005">
    <property type="protein sequence ID" value="NWK13923.1"/>
    <property type="molecule type" value="Genomic_DNA"/>
</dbReference>
<dbReference type="EMBL" id="JACATI010000008">
    <property type="protein sequence ID" value="NWJ20726.1"/>
    <property type="molecule type" value="Genomic_DNA"/>
</dbReference>
<evidence type="ECO:0000313" key="5">
    <source>
        <dbReference type="EMBL" id="NWK01450.1"/>
    </source>
</evidence>
<dbReference type="Proteomes" id="UP000520052">
    <property type="component" value="Unassembled WGS sequence"/>
</dbReference>
<protein>
    <submittedName>
        <fullName evidence="4">Uncharacterized protein</fullName>
    </submittedName>
</protein>
<dbReference type="AlphaFoldDB" id="A0A7K4N7H8"/>